<dbReference type="NCBIfam" id="TIGR00225">
    <property type="entry name" value="prc"/>
    <property type="match status" value="1"/>
</dbReference>
<dbReference type="SUPFAM" id="SSF50156">
    <property type="entry name" value="PDZ domain-like"/>
    <property type="match status" value="1"/>
</dbReference>
<dbReference type="SMART" id="SM00245">
    <property type="entry name" value="TSPc"/>
    <property type="match status" value="1"/>
</dbReference>
<comment type="similarity">
    <text evidence="1 5">Belongs to the peptidase S41A family.</text>
</comment>
<keyword evidence="4 5" id="KW-0720">Serine protease</keyword>
<name>A0A5C6M7S2_9PLAN</name>
<dbReference type="InterPro" id="IPR005151">
    <property type="entry name" value="Tail-specific_protease"/>
</dbReference>
<dbReference type="Gene3D" id="2.30.42.10">
    <property type="match status" value="1"/>
</dbReference>
<dbReference type="InterPro" id="IPR001478">
    <property type="entry name" value="PDZ"/>
</dbReference>
<gene>
    <name evidence="8" type="ORF">E3A20_17200</name>
</gene>
<dbReference type="SUPFAM" id="SSF52096">
    <property type="entry name" value="ClpP/crotonase"/>
    <property type="match status" value="1"/>
</dbReference>
<accession>A0A5C6M7S2</accession>
<dbReference type="Gene3D" id="3.90.226.10">
    <property type="entry name" value="2-enoyl-CoA Hydratase, Chain A, domain 1"/>
    <property type="match status" value="1"/>
</dbReference>
<dbReference type="PROSITE" id="PS50106">
    <property type="entry name" value="PDZ"/>
    <property type="match status" value="1"/>
</dbReference>
<dbReference type="CDD" id="cd06782">
    <property type="entry name" value="cpPDZ_CPP-like"/>
    <property type="match status" value="1"/>
</dbReference>
<dbReference type="CDD" id="cd07560">
    <property type="entry name" value="Peptidase_S41_CPP"/>
    <property type="match status" value="1"/>
</dbReference>
<evidence type="ECO:0000313" key="8">
    <source>
        <dbReference type="EMBL" id="TWW09154.1"/>
    </source>
</evidence>
<dbReference type="InterPro" id="IPR029045">
    <property type="entry name" value="ClpP/crotonase-like_dom_sf"/>
</dbReference>
<feature type="non-terminal residue" evidence="8">
    <location>
        <position position="1"/>
    </location>
</feature>
<dbReference type="Pfam" id="PF03572">
    <property type="entry name" value="Peptidase_S41"/>
    <property type="match status" value="1"/>
</dbReference>
<comment type="caution">
    <text evidence="8">The sequence shown here is derived from an EMBL/GenBank/DDBJ whole genome shotgun (WGS) entry which is preliminary data.</text>
</comment>
<evidence type="ECO:0000256" key="6">
    <source>
        <dbReference type="SAM" id="MobiDB-lite"/>
    </source>
</evidence>
<evidence type="ECO:0000256" key="5">
    <source>
        <dbReference type="RuleBase" id="RU004404"/>
    </source>
</evidence>
<feature type="domain" description="PDZ" evidence="7">
    <location>
        <begin position="80"/>
        <end position="143"/>
    </location>
</feature>
<dbReference type="InterPro" id="IPR004447">
    <property type="entry name" value="Peptidase_S41A"/>
</dbReference>
<dbReference type="GO" id="GO:0004175">
    <property type="term" value="F:endopeptidase activity"/>
    <property type="evidence" value="ECO:0007669"/>
    <property type="project" value="TreeGrafter"/>
</dbReference>
<keyword evidence="2 5" id="KW-0645">Protease</keyword>
<dbReference type="Gene3D" id="3.30.750.44">
    <property type="match status" value="1"/>
</dbReference>
<sequence>ERYPDVPSKKLYDRGWTIIQNDYVDKTYNYQNWEIWRHRYDDYLKTREDSYKAVETMIASLGDRYTRFLDRKAFEEEKESIEAELTGVGIQIGLDQEGRVVIIAPIEGTPGANADLRPNDLILEIDGKNTSGLSIEQAAKMIRGPVGTDVTLTVERDKEKFKKTITRAVIPIRAIPDGQVLTIFGDIGYIRLSTFISKDTVQELLDALEKLDTSAKGFIIDLRNNPGGLLNNAMVISDMFLDGGIIVSTVNKNGYVTSFGSRLIDSTDKPVVLLVNSNSASASEIFAGALRDNGRADIVGSKTFGKGLVQAINKLGDGSGVNVTIAKYLTPNKTDINKKGIEPDYKVDLDKVDYDLSRGPWFFDPNVKFGVRTPEDAQDKQLMKAVEVLKQKIGNSATPIPEEVISKITELDKKYSEKKANQDKKEEKKKDKQAQKESKK</sequence>
<evidence type="ECO:0000256" key="2">
    <source>
        <dbReference type="ARBA" id="ARBA00022670"/>
    </source>
</evidence>
<proteinExistence type="inferred from homology"/>
<dbReference type="PANTHER" id="PTHR32060:SF30">
    <property type="entry name" value="CARBOXY-TERMINAL PROCESSING PROTEASE CTPA"/>
    <property type="match status" value="1"/>
</dbReference>
<protein>
    <submittedName>
        <fullName evidence="8">Carboxyl-terminal processing protease S41</fullName>
    </submittedName>
</protein>
<dbReference type="FunFam" id="2.30.42.10:FF:000063">
    <property type="entry name" value="Peptidase, S41 family"/>
    <property type="match status" value="1"/>
</dbReference>
<reference evidence="8 9" key="2">
    <citation type="submission" date="2019-08" db="EMBL/GenBank/DDBJ databases">
        <authorList>
            <person name="Henke P."/>
        </authorList>
    </citation>
    <scope>NUCLEOTIDE SEQUENCE [LARGE SCALE GENOMIC DNA]</scope>
    <source>
        <strain evidence="8">Phe10_nw2017</strain>
    </source>
</reference>
<dbReference type="Proteomes" id="UP000321083">
    <property type="component" value="Unassembled WGS sequence"/>
</dbReference>
<dbReference type="InterPro" id="IPR041489">
    <property type="entry name" value="PDZ_6"/>
</dbReference>
<reference evidence="8 9" key="1">
    <citation type="submission" date="2019-08" db="EMBL/GenBank/DDBJ databases">
        <title>100 year-old enigma solved: identification of Planctomyces bekefii, the type genus and species of the phylum Planctomycetes.</title>
        <authorList>
            <person name="Svetlana D.N."/>
            <person name="Overmann J."/>
        </authorList>
    </citation>
    <scope>NUCLEOTIDE SEQUENCE [LARGE SCALE GENOMIC DNA]</scope>
    <source>
        <strain evidence="8">Phe10_nw2017</strain>
    </source>
</reference>
<dbReference type="AlphaFoldDB" id="A0A5C6M7S2"/>
<dbReference type="PANTHER" id="PTHR32060">
    <property type="entry name" value="TAIL-SPECIFIC PROTEASE"/>
    <property type="match status" value="1"/>
</dbReference>
<dbReference type="Pfam" id="PF17820">
    <property type="entry name" value="PDZ_6"/>
    <property type="match status" value="1"/>
</dbReference>
<dbReference type="EMBL" id="SRHE01000366">
    <property type="protein sequence ID" value="TWW09154.1"/>
    <property type="molecule type" value="Genomic_DNA"/>
</dbReference>
<evidence type="ECO:0000313" key="9">
    <source>
        <dbReference type="Proteomes" id="UP000321083"/>
    </source>
</evidence>
<organism evidence="8 9">
    <name type="scientific">Planctomyces bekefii</name>
    <dbReference type="NCBI Taxonomy" id="1653850"/>
    <lineage>
        <taxon>Bacteria</taxon>
        <taxon>Pseudomonadati</taxon>
        <taxon>Planctomycetota</taxon>
        <taxon>Planctomycetia</taxon>
        <taxon>Planctomycetales</taxon>
        <taxon>Planctomycetaceae</taxon>
        <taxon>Planctomyces</taxon>
    </lineage>
</organism>
<dbReference type="SMART" id="SM00228">
    <property type="entry name" value="PDZ"/>
    <property type="match status" value="1"/>
</dbReference>
<evidence type="ECO:0000259" key="7">
    <source>
        <dbReference type="PROSITE" id="PS50106"/>
    </source>
</evidence>
<dbReference type="GO" id="GO:0006508">
    <property type="term" value="P:proteolysis"/>
    <property type="evidence" value="ECO:0007669"/>
    <property type="project" value="UniProtKB-KW"/>
</dbReference>
<dbReference type="GO" id="GO:0008236">
    <property type="term" value="F:serine-type peptidase activity"/>
    <property type="evidence" value="ECO:0007669"/>
    <property type="project" value="UniProtKB-KW"/>
</dbReference>
<dbReference type="GO" id="GO:0030288">
    <property type="term" value="C:outer membrane-bounded periplasmic space"/>
    <property type="evidence" value="ECO:0007669"/>
    <property type="project" value="TreeGrafter"/>
</dbReference>
<dbReference type="GO" id="GO:0007165">
    <property type="term" value="P:signal transduction"/>
    <property type="evidence" value="ECO:0007669"/>
    <property type="project" value="TreeGrafter"/>
</dbReference>
<dbReference type="InterPro" id="IPR036034">
    <property type="entry name" value="PDZ_sf"/>
</dbReference>
<keyword evidence="9" id="KW-1185">Reference proteome</keyword>
<evidence type="ECO:0000256" key="3">
    <source>
        <dbReference type="ARBA" id="ARBA00022801"/>
    </source>
</evidence>
<feature type="region of interest" description="Disordered" evidence="6">
    <location>
        <begin position="415"/>
        <end position="440"/>
    </location>
</feature>
<evidence type="ECO:0000256" key="4">
    <source>
        <dbReference type="ARBA" id="ARBA00022825"/>
    </source>
</evidence>
<evidence type="ECO:0000256" key="1">
    <source>
        <dbReference type="ARBA" id="ARBA00009179"/>
    </source>
</evidence>
<keyword evidence="3 5" id="KW-0378">Hydrolase</keyword>